<feature type="domain" description="HTH marR-type" evidence="1">
    <location>
        <begin position="29"/>
        <end position="160"/>
    </location>
</feature>
<evidence type="ECO:0000313" key="3">
    <source>
        <dbReference type="Proteomes" id="UP000462066"/>
    </source>
</evidence>
<comment type="caution">
    <text evidence="2">The sequence shown here is derived from an EMBL/GenBank/DDBJ whole genome shotgun (WGS) entry which is preliminary data.</text>
</comment>
<dbReference type="EMBL" id="MWIP01000005">
    <property type="protein sequence ID" value="KAF1686657.1"/>
    <property type="molecule type" value="Genomic_DNA"/>
</dbReference>
<dbReference type="Gene3D" id="1.10.10.10">
    <property type="entry name" value="Winged helix-like DNA-binding domain superfamily/Winged helix DNA-binding domain"/>
    <property type="match status" value="1"/>
</dbReference>
<gene>
    <name evidence="2" type="ORF">B1992_07040</name>
</gene>
<name>A0A7V8K7M2_9GAMM</name>
<dbReference type="RefSeq" id="WP_162310773.1">
    <property type="nucleotide sequence ID" value="NZ_JACHGU010000001.1"/>
</dbReference>
<dbReference type="AlphaFoldDB" id="A0A7V8K7M2"/>
<keyword evidence="3" id="KW-1185">Reference proteome</keyword>
<dbReference type="InterPro" id="IPR036388">
    <property type="entry name" value="WH-like_DNA-bd_sf"/>
</dbReference>
<organism evidence="2 3">
    <name type="scientific">Pseudoxanthomonas broegbernensis</name>
    <dbReference type="NCBI Taxonomy" id="83619"/>
    <lineage>
        <taxon>Bacteria</taxon>
        <taxon>Pseudomonadati</taxon>
        <taxon>Pseudomonadota</taxon>
        <taxon>Gammaproteobacteria</taxon>
        <taxon>Lysobacterales</taxon>
        <taxon>Lysobacteraceae</taxon>
        <taxon>Pseudoxanthomonas</taxon>
    </lineage>
</organism>
<dbReference type="GO" id="GO:0003700">
    <property type="term" value="F:DNA-binding transcription factor activity"/>
    <property type="evidence" value="ECO:0007669"/>
    <property type="project" value="InterPro"/>
</dbReference>
<protein>
    <submittedName>
        <fullName evidence="2">MarR family transcriptional regulator</fullName>
    </submittedName>
</protein>
<dbReference type="PROSITE" id="PS50995">
    <property type="entry name" value="HTH_MARR_2"/>
    <property type="match status" value="1"/>
</dbReference>
<dbReference type="InterPro" id="IPR039422">
    <property type="entry name" value="MarR/SlyA-like"/>
</dbReference>
<dbReference type="SMART" id="SM00347">
    <property type="entry name" value="HTH_MARR"/>
    <property type="match status" value="1"/>
</dbReference>
<dbReference type="SUPFAM" id="SSF46785">
    <property type="entry name" value="Winged helix' DNA-binding domain"/>
    <property type="match status" value="1"/>
</dbReference>
<dbReference type="PANTHER" id="PTHR33164">
    <property type="entry name" value="TRANSCRIPTIONAL REGULATOR, MARR FAMILY"/>
    <property type="match status" value="1"/>
</dbReference>
<sequence length="182" mass="20270">MVAKNKPSDERESSAEAALVDDVDARAVQALIGFRLRMAQVAVFRDFVETLRPLDLRPSHYAALKLIATNPGLRQQRLGETLEIKRPNLVLLVADLKRRGWLERRRSRSDMRSYALHLTAKGSDLVAAADAAHEVHEGRLRRLLGKDLERFCRALDLIRIDLTGGRARRGATGNSSATRAAP</sequence>
<evidence type="ECO:0000259" key="1">
    <source>
        <dbReference type="PROSITE" id="PS50995"/>
    </source>
</evidence>
<dbReference type="Proteomes" id="UP000462066">
    <property type="component" value="Unassembled WGS sequence"/>
</dbReference>
<proteinExistence type="predicted"/>
<dbReference type="InterPro" id="IPR036390">
    <property type="entry name" value="WH_DNA-bd_sf"/>
</dbReference>
<dbReference type="Pfam" id="PF12802">
    <property type="entry name" value="MarR_2"/>
    <property type="match status" value="1"/>
</dbReference>
<evidence type="ECO:0000313" key="2">
    <source>
        <dbReference type="EMBL" id="KAF1686657.1"/>
    </source>
</evidence>
<dbReference type="GO" id="GO:0006950">
    <property type="term" value="P:response to stress"/>
    <property type="evidence" value="ECO:0007669"/>
    <property type="project" value="TreeGrafter"/>
</dbReference>
<accession>A0A7V8K7M2</accession>
<dbReference type="InterPro" id="IPR000835">
    <property type="entry name" value="HTH_MarR-typ"/>
</dbReference>
<dbReference type="PANTHER" id="PTHR33164:SF89">
    <property type="entry name" value="MARR FAMILY REGULATORY PROTEIN"/>
    <property type="match status" value="1"/>
</dbReference>
<reference evidence="2 3" key="1">
    <citation type="submission" date="2017-10" db="EMBL/GenBank/DDBJ databases">
        <title>Whole genome sequencing of Pseudoxanthomonas broegbernensis DSM 12573(T).</title>
        <authorList>
            <person name="Kumar S."/>
            <person name="Bansal K."/>
            <person name="Kaur A."/>
            <person name="Patil P."/>
            <person name="Sharma S."/>
            <person name="Patil P.B."/>
        </authorList>
    </citation>
    <scope>NUCLEOTIDE SEQUENCE [LARGE SCALE GENOMIC DNA]</scope>
    <source>
        <strain evidence="2 3">DSM 12573</strain>
    </source>
</reference>
<dbReference type="PRINTS" id="PR00598">
    <property type="entry name" value="HTHMARR"/>
</dbReference>